<accession>A0A2T7PXB9</accession>
<dbReference type="Proteomes" id="UP000245119">
    <property type="component" value="Linkage Group LG1"/>
</dbReference>
<keyword evidence="3" id="KW-1185">Reference proteome</keyword>
<dbReference type="AlphaFoldDB" id="A0A2T7PXB9"/>
<organism evidence="2 3">
    <name type="scientific">Pomacea canaliculata</name>
    <name type="common">Golden apple snail</name>
    <dbReference type="NCBI Taxonomy" id="400727"/>
    <lineage>
        <taxon>Eukaryota</taxon>
        <taxon>Metazoa</taxon>
        <taxon>Spiralia</taxon>
        <taxon>Lophotrochozoa</taxon>
        <taxon>Mollusca</taxon>
        <taxon>Gastropoda</taxon>
        <taxon>Caenogastropoda</taxon>
        <taxon>Architaenioglossa</taxon>
        <taxon>Ampullarioidea</taxon>
        <taxon>Ampullariidae</taxon>
        <taxon>Pomacea</taxon>
    </lineage>
</organism>
<gene>
    <name evidence="2" type="ORF">C0Q70_00674</name>
</gene>
<proteinExistence type="predicted"/>
<evidence type="ECO:0000313" key="2">
    <source>
        <dbReference type="EMBL" id="PVD38064.1"/>
    </source>
</evidence>
<comment type="caution">
    <text evidence="2">The sequence shown here is derived from an EMBL/GenBank/DDBJ whole genome shotgun (WGS) entry which is preliminary data.</text>
</comment>
<sequence>MVVHMCDCLPYGYRSSVQVMASSQRKSCWATMRSECRRRWPSNWVEDGSSNTAAHRQADRGSPFASERDPRQVNSTREAAQPASL</sequence>
<protein>
    <submittedName>
        <fullName evidence="2">Uncharacterized protein</fullName>
    </submittedName>
</protein>
<dbReference type="EMBL" id="PZQS01000001">
    <property type="protein sequence ID" value="PVD38064.1"/>
    <property type="molecule type" value="Genomic_DNA"/>
</dbReference>
<evidence type="ECO:0000313" key="3">
    <source>
        <dbReference type="Proteomes" id="UP000245119"/>
    </source>
</evidence>
<feature type="region of interest" description="Disordered" evidence="1">
    <location>
        <begin position="43"/>
        <end position="85"/>
    </location>
</feature>
<evidence type="ECO:0000256" key="1">
    <source>
        <dbReference type="SAM" id="MobiDB-lite"/>
    </source>
</evidence>
<name>A0A2T7PXB9_POMCA</name>
<feature type="compositionally biased region" description="Polar residues" evidence="1">
    <location>
        <begin position="72"/>
        <end position="85"/>
    </location>
</feature>
<reference evidence="2 3" key="1">
    <citation type="submission" date="2018-04" db="EMBL/GenBank/DDBJ databases">
        <title>The genome of golden apple snail Pomacea canaliculata provides insight into stress tolerance and invasive adaptation.</title>
        <authorList>
            <person name="Liu C."/>
            <person name="Liu B."/>
            <person name="Ren Y."/>
            <person name="Zhang Y."/>
            <person name="Wang H."/>
            <person name="Li S."/>
            <person name="Jiang F."/>
            <person name="Yin L."/>
            <person name="Zhang G."/>
            <person name="Qian W."/>
            <person name="Fan W."/>
        </authorList>
    </citation>
    <scope>NUCLEOTIDE SEQUENCE [LARGE SCALE GENOMIC DNA]</scope>
    <source>
        <strain evidence="2">SZHN2017</strain>
        <tissue evidence="2">Muscle</tissue>
    </source>
</reference>